<dbReference type="OrthoDB" id="993708at2759"/>
<evidence type="ECO:0000313" key="1">
    <source>
        <dbReference type="EMBL" id="MBA0804605.1"/>
    </source>
</evidence>
<evidence type="ECO:0000313" key="2">
    <source>
        <dbReference type="Proteomes" id="UP000593560"/>
    </source>
</evidence>
<protein>
    <submittedName>
        <fullName evidence="1">Uncharacterized protein</fullName>
    </submittedName>
</protein>
<comment type="caution">
    <text evidence="1">The sequence shown here is derived from an EMBL/GenBank/DDBJ whole genome shotgun (WGS) entry which is preliminary data.</text>
</comment>
<proteinExistence type="predicted"/>
<dbReference type="Proteomes" id="UP000593560">
    <property type="component" value="Unassembled WGS sequence"/>
</dbReference>
<feature type="non-terminal residue" evidence="1">
    <location>
        <position position="70"/>
    </location>
</feature>
<reference evidence="1 2" key="1">
    <citation type="journal article" date="2019" name="Genome Biol. Evol.">
        <title>Insights into the evolution of the New World diploid cottons (Gossypium, subgenus Houzingenia) based on genome sequencing.</title>
        <authorList>
            <person name="Grover C.E."/>
            <person name="Arick M.A. 2nd"/>
            <person name="Thrash A."/>
            <person name="Conover J.L."/>
            <person name="Sanders W.S."/>
            <person name="Peterson D.G."/>
            <person name="Frelichowski J.E."/>
            <person name="Scheffler J.A."/>
            <person name="Scheffler B.E."/>
            <person name="Wendel J.F."/>
        </authorList>
    </citation>
    <scope>NUCLEOTIDE SEQUENCE [LARGE SCALE GENOMIC DNA]</scope>
    <source>
        <strain evidence="1">0</strain>
        <tissue evidence="1">Leaf</tissue>
    </source>
</reference>
<accession>A0A7J9H6N1</accession>
<sequence length="70" mass="7843">VELAERELKIEQVVDIKRFVLSSASRVVGIVESVKRERVRGRVKEDFGLMDSRDLKVGLRSFGGNGDTPL</sequence>
<organism evidence="1 2">
    <name type="scientific">Gossypium harknessii</name>
    <dbReference type="NCBI Taxonomy" id="34285"/>
    <lineage>
        <taxon>Eukaryota</taxon>
        <taxon>Viridiplantae</taxon>
        <taxon>Streptophyta</taxon>
        <taxon>Embryophyta</taxon>
        <taxon>Tracheophyta</taxon>
        <taxon>Spermatophyta</taxon>
        <taxon>Magnoliopsida</taxon>
        <taxon>eudicotyledons</taxon>
        <taxon>Gunneridae</taxon>
        <taxon>Pentapetalae</taxon>
        <taxon>rosids</taxon>
        <taxon>malvids</taxon>
        <taxon>Malvales</taxon>
        <taxon>Malvaceae</taxon>
        <taxon>Malvoideae</taxon>
        <taxon>Gossypium</taxon>
    </lineage>
</organism>
<gene>
    <name evidence="1" type="ORF">Gohar_004178</name>
</gene>
<dbReference type="AlphaFoldDB" id="A0A7J9H6N1"/>
<keyword evidence="2" id="KW-1185">Reference proteome</keyword>
<feature type="non-terminal residue" evidence="1">
    <location>
        <position position="1"/>
    </location>
</feature>
<name>A0A7J9H6N1_9ROSI</name>
<dbReference type="EMBL" id="JABFAD010000008">
    <property type="protein sequence ID" value="MBA0804605.1"/>
    <property type="molecule type" value="Genomic_DNA"/>
</dbReference>